<dbReference type="Pfam" id="PF08100">
    <property type="entry name" value="Dimerisation"/>
    <property type="match status" value="1"/>
</dbReference>
<dbReference type="GO" id="GO:0032259">
    <property type="term" value="P:methylation"/>
    <property type="evidence" value="ECO:0007669"/>
    <property type="project" value="UniProtKB-KW"/>
</dbReference>
<proteinExistence type="predicted"/>
<dbReference type="InterPro" id="IPR016461">
    <property type="entry name" value="COMT-like"/>
</dbReference>
<sequence>MEVKLVGDHLPCWGLACLAPLQMAARAAIELNVFSIIADAGPEAHLSAAEITSKIATTNPKSASTNLDRLLRFLGANCLLTMAQRPFKNGEDIHHEWTYGLTKQTCSLATNSEAGISSDSSILPCFSGKEIVESMIC</sequence>
<gene>
    <name evidence="2" type="ORF">CJ030_MR2G013597</name>
</gene>
<dbReference type="InterPro" id="IPR036388">
    <property type="entry name" value="WH-like_DNA-bd_sf"/>
</dbReference>
<dbReference type="SUPFAM" id="SSF46785">
    <property type="entry name" value="Winged helix' DNA-binding domain"/>
    <property type="match status" value="1"/>
</dbReference>
<dbReference type="InterPro" id="IPR012967">
    <property type="entry name" value="COMT_dimerisation"/>
</dbReference>
<evidence type="ECO:0000313" key="3">
    <source>
        <dbReference type="Proteomes" id="UP000516437"/>
    </source>
</evidence>
<comment type="caution">
    <text evidence="2">The sequence shown here is derived from an EMBL/GenBank/DDBJ whole genome shotgun (WGS) entry which is preliminary data.</text>
</comment>
<organism evidence="2 3">
    <name type="scientific">Morella rubra</name>
    <name type="common">Chinese bayberry</name>
    <dbReference type="NCBI Taxonomy" id="262757"/>
    <lineage>
        <taxon>Eukaryota</taxon>
        <taxon>Viridiplantae</taxon>
        <taxon>Streptophyta</taxon>
        <taxon>Embryophyta</taxon>
        <taxon>Tracheophyta</taxon>
        <taxon>Spermatophyta</taxon>
        <taxon>Magnoliopsida</taxon>
        <taxon>eudicotyledons</taxon>
        <taxon>Gunneridae</taxon>
        <taxon>Pentapetalae</taxon>
        <taxon>rosids</taxon>
        <taxon>fabids</taxon>
        <taxon>Fagales</taxon>
        <taxon>Myricaceae</taxon>
        <taxon>Morella</taxon>
    </lineage>
</organism>
<reference evidence="2 3" key="1">
    <citation type="journal article" date="2019" name="Plant Biotechnol. J.">
        <title>The red bayberry genome and genetic basis of sex determination.</title>
        <authorList>
            <person name="Jia H.M."/>
            <person name="Jia H.J."/>
            <person name="Cai Q.L."/>
            <person name="Wang Y."/>
            <person name="Zhao H.B."/>
            <person name="Yang W.F."/>
            <person name="Wang G.Y."/>
            <person name="Li Y.H."/>
            <person name="Zhan D.L."/>
            <person name="Shen Y.T."/>
            <person name="Niu Q.F."/>
            <person name="Chang L."/>
            <person name="Qiu J."/>
            <person name="Zhao L."/>
            <person name="Xie H.B."/>
            <person name="Fu W.Y."/>
            <person name="Jin J."/>
            <person name="Li X.W."/>
            <person name="Jiao Y."/>
            <person name="Zhou C.C."/>
            <person name="Tu T."/>
            <person name="Chai C.Y."/>
            <person name="Gao J.L."/>
            <person name="Fan L.J."/>
            <person name="van de Weg E."/>
            <person name="Wang J.Y."/>
            <person name="Gao Z.S."/>
        </authorList>
    </citation>
    <scope>NUCLEOTIDE SEQUENCE [LARGE SCALE GENOMIC DNA]</scope>
    <source>
        <tissue evidence="2">Leaves</tissue>
    </source>
</reference>
<dbReference type="Gene3D" id="1.10.10.10">
    <property type="entry name" value="Winged helix-like DNA-binding domain superfamily/Winged helix DNA-binding domain"/>
    <property type="match status" value="1"/>
</dbReference>
<dbReference type="InterPro" id="IPR036390">
    <property type="entry name" value="WH_DNA-bd_sf"/>
</dbReference>
<dbReference type="PANTHER" id="PTHR11746">
    <property type="entry name" value="O-METHYLTRANSFERASE"/>
    <property type="match status" value="1"/>
</dbReference>
<keyword evidence="2" id="KW-0489">Methyltransferase</keyword>
<accession>A0A6A1WDH5</accession>
<name>A0A6A1WDH5_9ROSI</name>
<dbReference type="AlphaFoldDB" id="A0A6A1WDH5"/>
<keyword evidence="2" id="KW-0808">Transferase</keyword>
<evidence type="ECO:0000259" key="1">
    <source>
        <dbReference type="Pfam" id="PF08100"/>
    </source>
</evidence>
<dbReference type="Proteomes" id="UP000516437">
    <property type="component" value="Chromosome 2"/>
</dbReference>
<dbReference type="OrthoDB" id="1606438at2759"/>
<dbReference type="GO" id="GO:0008168">
    <property type="term" value="F:methyltransferase activity"/>
    <property type="evidence" value="ECO:0007669"/>
    <property type="project" value="UniProtKB-KW"/>
</dbReference>
<dbReference type="GO" id="GO:0046983">
    <property type="term" value="F:protein dimerization activity"/>
    <property type="evidence" value="ECO:0007669"/>
    <property type="project" value="InterPro"/>
</dbReference>
<evidence type="ECO:0000313" key="2">
    <source>
        <dbReference type="EMBL" id="KAB1222913.1"/>
    </source>
</evidence>
<dbReference type="EMBL" id="RXIC02000020">
    <property type="protein sequence ID" value="KAB1222913.1"/>
    <property type="molecule type" value="Genomic_DNA"/>
</dbReference>
<protein>
    <submittedName>
        <fullName evidence="2">(S)-scoulerine 9-O-methyltransferase</fullName>
    </submittedName>
</protein>
<keyword evidence="3" id="KW-1185">Reference proteome</keyword>
<feature type="domain" description="O-methyltransferase dimerisation" evidence="1">
    <location>
        <begin position="21"/>
        <end position="103"/>
    </location>
</feature>